<dbReference type="Gene3D" id="1.25.40.10">
    <property type="entry name" value="Tetratricopeptide repeat domain"/>
    <property type="match status" value="2"/>
</dbReference>
<evidence type="ECO:0000256" key="2">
    <source>
        <dbReference type="SAM" id="Coils"/>
    </source>
</evidence>
<evidence type="ECO:0000313" key="4">
    <source>
        <dbReference type="EMBL" id="RAK00497.1"/>
    </source>
</evidence>
<dbReference type="OrthoDB" id="739506at2"/>
<evidence type="ECO:0000256" key="1">
    <source>
        <dbReference type="PROSITE-ProRule" id="PRU00339"/>
    </source>
</evidence>
<dbReference type="SUPFAM" id="SSF48452">
    <property type="entry name" value="TPR-like"/>
    <property type="match status" value="2"/>
</dbReference>
<keyword evidence="2" id="KW-0175">Coiled coil</keyword>
<feature type="signal peptide" evidence="3">
    <location>
        <begin position="1"/>
        <end position="19"/>
    </location>
</feature>
<dbReference type="Pfam" id="PF13414">
    <property type="entry name" value="TPR_11"/>
    <property type="match status" value="1"/>
</dbReference>
<name>A0A327X9Z7_LARAB</name>
<protein>
    <submittedName>
        <fullName evidence="4">Flp pilus assembly protein TadD</fullName>
    </submittedName>
</protein>
<dbReference type="InterPro" id="IPR011990">
    <property type="entry name" value="TPR-like_helical_dom_sf"/>
</dbReference>
<dbReference type="EMBL" id="QLMC01000002">
    <property type="protein sequence ID" value="RAK00497.1"/>
    <property type="molecule type" value="Genomic_DNA"/>
</dbReference>
<evidence type="ECO:0000256" key="3">
    <source>
        <dbReference type="SAM" id="SignalP"/>
    </source>
</evidence>
<proteinExistence type="predicted"/>
<feature type="repeat" description="TPR" evidence="1">
    <location>
        <begin position="184"/>
        <end position="217"/>
    </location>
</feature>
<feature type="coiled-coil region" evidence="2">
    <location>
        <begin position="290"/>
        <end position="351"/>
    </location>
</feature>
<accession>A0A327X9Z7</accession>
<organism evidence="4 5">
    <name type="scientific">Larkinella arboricola</name>
    <dbReference type="NCBI Taxonomy" id="643671"/>
    <lineage>
        <taxon>Bacteria</taxon>
        <taxon>Pseudomonadati</taxon>
        <taxon>Bacteroidota</taxon>
        <taxon>Cytophagia</taxon>
        <taxon>Cytophagales</taxon>
        <taxon>Spirosomataceae</taxon>
        <taxon>Larkinella</taxon>
    </lineage>
</organism>
<feature type="chain" id="PRO_5016280200" evidence="3">
    <location>
        <begin position="20"/>
        <end position="480"/>
    </location>
</feature>
<dbReference type="PANTHER" id="PTHR12558">
    <property type="entry name" value="CELL DIVISION CYCLE 16,23,27"/>
    <property type="match status" value="1"/>
</dbReference>
<dbReference type="PANTHER" id="PTHR12558:SF44">
    <property type="entry name" value="TETRATRICOPEPTIDE REPEAT-CONTAINING PROTEIN"/>
    <property type="match status" value="1"/>
</dbReference>
<evidence type="ECO:0000313" key="5">
    <source>
        <dbReference type="Proteomes" id="UP000248790"/>
    </source>
</evidence>
<reference evidence="4 5" key="1">
    <citation type="submission" date="2018-06" db="EMBL/GenBank/DDBJ databases">
        <title>Genomic Encyclopedia of Archaeal and Bacterial Type Strains, Phase II (KMG-II): from individual species to whole genera.</title>
        <authorList>
            <person name="Goeker M."/>
        </authorList>
    </citation>
    <scope>NUCLEOTIDE SEQUENCE [LARGE SCALE GENOMIC DNA]</scope>
    <source>
        <strain evidence="4 5">DSM 21851</strain>
    </source>
</reference>
<dbReference type="RefSeq" id="WP_111628232.1">
    <property type="nucleotide sequence ID" value="NZ_QLMC01000002.1"/>
</dbReference>
<keyword evidence="5" id="KW-1185">Reference proteome</keyword>
<keyword evidence="3" id="KW-0732">Signal</keyword>
<comment type="caution">
    <text evidence="4">The sequence shown here is derived from an EMBL/GenBank/DDBJ whole genome shotgun (WGS) entry which is preliminary data.</text>
</comment>
<gene>
    <name evidence="4" type="ORF">LX87_02204</name>
</gene>
<dbReference type="InterPro" id="IPR019734">
    <property type="entry name" value="TPR_rpt"/>
</dbReference>
<dbReference type="PROSITE" id="PS50005">
    <property type="entry name" value="TPR"/>
    <property type="match status" value="1"/>
</dbReference>
<dbReference type="AlphaFoldDB" id="A0A327X9Z7"/>
<dbReference type="GO" id="GO:0051301">
    <property type="term" value="P:cell division"/>
    <property type="evidence" value="ECO:0007669"/>
    <property type="project" value="TreeGrafter"/>
</dbReference>
<dbReference type="Proteomes" id="UP000248790">
    <property type="component" value="Unassembled WGS sequence"/>
</dbReference>
<keyword evidence="1" id="KW-0802">TPR repeat</keyword>
<sequence>MKRLSFFLLAGFLSVGAYAQQQGLDALTEKTFQAEKEKSDKAITDEKSSVKPKTWLDRAKTYENIATQAIKLDSNAANVAYEAYQKVIELDKDKKSGGPGKMAKEAEEALKGQPLFQAFMNSGIYKYQAKNFKDAATLMARAGEINPKDTTAALYAGIFSQNAEKPADAKASFERYIANGGKDVSVYTTLVSLYYQDKEIEKAIATIDKGLTVFPNNKDLNTQRTSILVTSGKMDDAVASLKDQLTKDPNNINNLLTLAGIYDGKLRDQSDELKKLKGDAKKGPNATKQLAEEKVVLKESQTELARLTARQKREPKNVDLKNQITRVKQMIADSQTKITGLEKEVQEQAQQSQAAGNQEQKLAELTKSVEETRGLVKEYYNKALQVDPNNFDANFNLGAAYFNEAIQIREQLGAMDMKEYQAKGKEIEGQVCGKFKQALPYFQKAKAAKDTDQDLNDNLTNLQNILKQFEDNKVVCIEAK</sequence>